<dbReference type="SUPFAM" id="SSF81343">
    <property type="entry name" value="Fumarate reductase respiratory complex transmembrane subunits"/>
    <property type="match status" value="1"/>
</dbReference>
<feature type="transmembrane region" description="Helical" evidence="1">
    <location>
        <begin position="134"/>
        <end position="157"/>
    </location>
</feature>
<evidence type="ECO:0000313" key="3">
    <source>
        <dbReference type="Proteomes" id="UP000019433"/>
    </source>
</evidence>
<name>W8JHE3_9CHLA</name>
<evidence type="ECO:0000256" key="1">
    <source>
        <dbReference type="SAM" id="Phobius"/>
    </source>
</evidence>
<dbReference type="GO" id="GO:0016020">
    <property type="term" value="C:membrane"/>
    <property type="evidence" value="ECO:0007669"/>
    <property type="project" value="InterPro"/>
</dbReference>
<gene>
    <name evidence="2" type="ORF">M832_07540</name>
</gene>
<dbReference type="InterPro" id="IPR016002">
    <property type="entry name" value="Succ_DH_cyt_b558_Firmicute"/>
</dbReference>
<organism evidence="2 3">
    <name type="scientific">Chlamydia avium 10DC88</name>
    <dbReference type="NCBI Taxonomy" id="1229831"/>
    <lineage>
        <taxon>Bacteria</taxon>
        <taxon>Pseudomonadati</taxon>
        <taxon>Chlamydiota</taxon>
        <taxon>Chlamydiia</taxon>
        <taxon>Chlamydiales</taxon>
        <taxon>Chlamydiaceae</taxon>
        <taxon>Chlamydia/Chlamydophila group</taxon>
        <taxon>Chlamydia</taxon>
    </lineage>
</organism>
<proteinExistence type="predicted"/>
<dbReference type="Gene3D" id="1.20.1300.10">
    <property type="entry name" value="Fumarate reductase/succinate dehydrogenase, transmembrane subunit"/>
    <property type="match status" value="1"/>
</dbReference>
<keyword evidence="1" id="KW-0472">Membrane</keyword>
<keyword evidence="1 2" id="KW-0812">Transmembrane</keyword>
<dbReference type="STRING" id="1229831.M832_07540"/>
<dbReference type="AlphaFoldDB" id="W8JHE3"/>
<dbReference type="CDD" id="cd03497">
    <property type="entry name" value="SQR_TypeB_1_TM"/>
    <property type="match status" value="1"/>
</dbReference>
<feature type="transmembrane region" description="Helical" evidence="1">
    <location>
        <begin position="239"/>
        <end position="261"/>
    </location>
</feature>
<protein>
    <submittedName>
        <fullName evidence="2">Succinate dehydrogenase/Fumarate reductase transmembrane subunit</fullName>
    </submittedName>
</protein>
<reference evidence="2 3" key="1">
    <citation type="journal article" date="2014" name="Syst. Appl. Microbiol.">
        <title>Evidence for the existence of two new members of the family Chlamydiaceae and proposal of Chlamydia avium sp. nov. and Chlamydia gallinacea sp. nov.</title>
        <authorList>
            <person name="Sachse K."/>
            <person name="Laroucau K."/>
            <person name="Riege K."/>
            <person name="Wehner S."/>
            <person name="Dilcher M."/>
            <person name="Creasy H.H."/>
            <person name="Weidmann M."/>
            <person name="Myers G."/>
            <person name="Vorimore F."/>
            <person name="Vicari N."/>
            <person name="Magnino S."/>
            <person name="Liebler-Tenorio E."/>
            <person name="Ruettger A."/>
            <person name="Bavoil P.M."/>
            <person name="Hufert F.T."/>
            <person name="Rossello-Mora R."/>
            <person name="Marz M."/>
        </authorList>
    </citation>
    <scope>NUCLEOTIDE SEQUENCE [LARGE SCALE GENOMIC DNA]</scope>
    <source>
        <strain evidence="2 3">10DC88</strain>
    </source>
</reference>
<dbReference type="HOGENOM" id="CLU_078991_0_0_0"/>
<feature type="transmembrane region" description="Helical" evidence="1">
    <location>
        <begin position="282"/>
        <end position="302"/>
    </location>
</feature>
<dbReference type="EMBL" id="CP006571">
    <property type="protein sequence ID" value="AHK63605.1"/>
    <property type="molecule type" value="Genomic_DNA"/>
</dbReference>
<dbReference type="KEGG" id="cav:M832_07540"/>
<accession>W8JHE3</accession>
<feature type="transmembrane region" description="Helical" evidence="1">
    <location>
        <begin position="82"/>
        <end position="104"/>
    </location>
</feature>
<dbReference type="InterPro" id="IPR034804">
    <property type="entry name" value="SQR/QFR_C/D"/>
</dbReference>
<evidence type="ECO:0000313" key="2">
    <source>
        <dbReference type="EMBL" id="AHK63605.1"/>
    </source>
</evidence>
<sequence>MGSQLTMNDSDSREINCEITQKSRQNYVSFILRCVHSLAGVVFTLFLCEHIFTNMLASSYFREGSGFVRLVNSFHRLPGLKVIEIVCLALPFLCHTVIGILYLFQASPNSGVSRGSKPALFYARNIAYTWQRRTAWILLFGLIFHIVQFRFICYPIHVELHGQTYYGVRIHPERYSVIVRGTHGMFTVNFSDPQHHTLRLDISDFEGDQVSRLSTHPYLLTPSIGTAFLYTVRNALGSLWMAIFYTLLVIAAAFHGFNGLWTFSSRWGIIIPSRLQTLLRNLCYCAMVVIIAMGVSMIWNIYNMA</sequence>
<dbReference type="eggNOG" id="COG2009">
    <property type="taxonomic scope" value="Bacteria"/>
</dbReference>
<dbReference type="PATRIC" id="fig|1229831.3.peg.754"/>
<keyword evidence="1" id="KW-1133">Transmembrane helix</keyword>
<feature type="transmembrane region" description="Helical" evidence="1">
    <location>
        <begin position="30"/>
        <end position="52"/>
    </location>
</feature>
<dbReference type="Proteomes" id="UP000019433">
    <property type="component" value="Chromosome"/>
</dbReference>